<dbReference type="Proteomes" id="UP001266305">
    <property type="component" value="Unassembled WGS sequence"/>
</dbReference>
<accession>A0ABQ9WHY8</accession>
<organism evidence="2 3">
    <name type="scientific">Saguinus oedipus</name>
    <name type="common">Cotton-top tamarin</name>
    <name type="synonym">Oedipomidas oedipus</name>
    <dbReference type="NCBI Taxonomy" id="9490"/>
    <lineage>
        <taxon>Eukaryota</taxon>
        <taxon>Metazoa</taxon>
        <taxon>Chordata</taxon>
        <taxon>Craniata</taxon>
        <taxon>Vertebrata</taxon>
        <taxon>Euteleostomi</taxon>
        <taxon>Mammalia</taxon>
        <taxon>Eutheria</taxon>
        <taxon>Euarchontoglires</taxon>
        <taxon>Primates</taxon>
        <taxon>Haplorrhini</taxon>
        <taxon>Platyrrhini</taxon>
        <taxon>Cebidae</taxon>
        <taxon>Callitrichinae</taxon>
        <taxon>Saguinus</taxon>
    </lineage>
</organism>
<keyword evidence="3" id="KW-1185">Reference proteome</keyword>
<name>A0ABQ9WHY8_SAGOE</name>
<proteinExistence type="predicted"/>
<evidence type="ECO:0000313" key="3">
    <source>
        <dbReference type="Proteomes" id="UP001266305"/>
    </source>
</evidence>
<feature type="region of interest" description="Disordered" evidence="1">
    <location>
        <begin position="27"/>
        <end position="51"/>
    </location>
</feature>
<gene>
    <name evidence="2" type="ORF">P7K49_002657</name>
</gene>
<evidence type="ECO:0000313" key="2">
    <source>
        <dbReference type="EMBL" id="KAK2121271.1"/>
    </source>
</evidence>
<reference evidence="2 3" key="1">
    <citation type="submission" date="2023-05" db="EMBL/GenBank/DDBJ databases">
        <title>B98-5 Cell Line De Novo Hybrid Assembly: An Optical Mapping Approach.</title>
        <authorList>
            <person name="Kananen K."/>
            <person name="Auerbach J.A."/>
            <person name="Kautto E."/>
            <person name="Blachly J.S."/>
        </authorList>
    </citation>
    <scope>NUCLEOTIDE SEQUENCE [LARGE SCALE GENOMIC DNA]</scope>
    <source>
        <strain evidence="2">B95-8</strain>
        <tissue evidence="2">Cell line</tissue>
    </source>
</reference>
<evidence type="ECO:0000256" key="1">
    <source>
        <dbReference type="SAM" id="MobiDB-lite"/>
    </source>
</evidence>
<dbReference type="EMBL" id="JASSZA010000001">
    <property type="protein sequence ID" value="KAK2121271.1"/>
    <property type="molecule type" value="Genomic_DNA"/>
</dbReference>
<sequence>MLPLDAPLNKPLWKRWHIKNSSLFEEALRPQPRPATQGKPGYPSNPLPTSQTLSFIIHNPPENTSFWVQIQYHIPQPPDVSHANLKETLGMSHVV</sequence>
<protein>
    <submittedName>
        <fullName evidence="2">Uncharacterized protein</fullName>
    </submittedName>
</protein>
<feature type="non-terminal residue" evidence="2">
    <location>
        <position position="95"/>
    </location>
</feature>
<comment type="caution">
    <text evidence="2">The sequence shown here is derived from an EMBL/GenBank/DDBJ whole genome shotgun (WGS) entry which is preliminary data.</text>
</comment>